<feature type="domain" description="Luciferase-like" evidence="5">
    <location>
        <begin position="16"/>
        <end position="244"/>
    </location>
</feature>
<dbReference type="PANTHER" id="PTHR42847">
    <property type="entry name" value="ALKANESULFONATE MONOOXYGENASE"/>
    <property type="match status" value="1"/>
</dbReference>
<dbReference type="InterPro" id="IPR036661">
    <property type="entry name" value="Luciferase-like_sf"/>
</dbReference>
<dbReference type="InterPro" id="IPR011251">
    <property type="entry name" value="Luciferase-like_dom"/>
</dbReference>
<evidence type="ECO:0000256" key="3">
    <source>
        <dbReference type="ARBA" id="ARBA00023002"/>
    </source>
</evidence>
<comment type="caution">
    <text evidence="6">The sequence shown here is derived from an EMBL/GenBank/DDBJ whole genome shotgun (WGS) entry which is preliminary data.</text>
</comment>
<evidence type="ECO:0000313" key="7">
    <source>
        <dbReference type="Proteomes" id="UP001500416"/>
    </source>
</evidence>
<dbReference type="PANTHER" id="PTHR42847:SF4">
    <property type="entry name" value="ALKANESULFONATE MONOOXYGENASE-RELATED"/>
    <property type="match status" value="1"/>
</dbReference>
<dbReference type="SUPFAM" id="SSF51679">
    <property type="entry name" value="Bacterial luciferase-like"/>
    <property type="match status" value="1"/>
</dbReference>
<keyword evidence="1" id="KW-0285">Flavoprotein</keyword>
<proteinExistence type="predicted"/>
<dbReference type="EMBL" id="BAAABU010000013">
    <property type="protein sequence ID" value="GAA0245626.1"/>
    <property type="molecule type" value="Genomic_DNA"/>
</dbReference>
<sequence>MKAELEVVLPDESPDMPPHPLADLAARAEALGYHRVYLPDHVLPPDSYGPDRYGGVYEPLVALSYIAARTSAIGLGTSVLVVPLRDPFVLAKQVATLDRLSGERFALGVGVGWDRAEFAALRSDFTDRGARTDEAIRLLRHLCHGEGPFEGRYYGYDTGVFEPRPLRRVPIVVGGMSDAALRRAARFGDEWQAVGVDPAGFAARLDRLRSLADRPVKPTVRIAHPGGDVAEAVERAHAFADAGAEAVAVWFSPADGFAERMAEFAEAVR</sequence>
<organism evidence="6 7">
    <name type="scientific">Saccharothrix mutabilis subsp. mutabilis</name>
    <dbReference type="NCBI Taxonomy" id="66855"/>
    <lineage>
        <taxon>Bacteria</taxon>
        <taxon>Bacillati</taxon>
        <taxon>Actinomycetota</taxon>
        <taxon>Actinomycetes</taxon>
        <taxon>Pseudonocardiales</taxon>
        <taxon>Pseudonocardiaceae</taxon>
        <taxon>Saccharothrix</taxon>
    </lineage>
</organism>
<evidence type="ECO:0000256" key="2">
    <source>
        <dbReference type="ARBA" id="ARBA00022643"/>
    </source>
</evidence>
<evidence type="ECO:0000256" key="1">
    <source>
        <dbReference type="ARBA" id="ARBA00022630"/>
    </source>
</evidence>
<reference evidence="6 7" key="1">
    <citation type="journal article" date="2019" name="Int. J. Syst. Evol. Microbiol.">
        <title>The Global Catalogue of Microorganisms (GCM) 10K type strain sequencing project: providing services to taxonomists for standard genome sequencing and annotation.</title>
        <authorList>
            <consortium name="The Broad Institute Genomics Platform"/>
            <consortium name="The Broad Institute Genome Sequencing Center for Infectious Disease"/>
            <person name="Wu L."/>
            <person name="Ma J."/>
        </authorList>
    </citation>
    <scope>NUCLEOTIDE SEQUENCE [LARGE SCALE GENOMIC DNA]</scope>
    <source>
        <strain evidence="6 7">JCM 3380</strain>
    </source>
</reference>
<evidence type="ECO:0000259" key="5">
    <source>
        <dbReference type="Pfam" id="PF00296"/>
    </source>
</evidence>
<dbReference type="RefSeq" id="WP_343936438.1">
    <property type="nucleotide sequence ID" value="NZ_BAAABU010000013.1"/>
</dbReference>
<keyword evidence="4" id="KW-0503">Monooxygenase</keyword>
<dbReference type="InterPro" id="IPR050172">
    <property type="entry name" value="SsuD_RutA_monooxygenase"/>
</dbReference>
<keyword evidence="2" id="KW-0288">FMN</keyword>
<protein>
    <submittedName>
        <fullName evidence="6">LLM class F420-dependent oxidoreductase</fullName>
    </submittedName>
</protein>
<dbReference type="Pfam" id="PF00296">
    <property type="entry name" value="Bac_luciferase"/>
    <property type="match status" value="1"/>
</dbReference>
<accession>A0ABN0UCG7</accession>
<keyword evidence="7" id="KW-1185">Reference proteome</keyword>
<gene>
    <name evidence="6" type="ORF">GCM10010492_51310</name>
</gene>
<dbReference type="Proteomes" id="UP001500416">
    <property type="component" value="Unassembled WGS sequence"/>
</dbReference>
<name>A0ABN0UCG7_9PSEU</name>
<evidence type="ECO:0000256" key="4">
    <source>
        <dbReference type="ARBA" id="ARBA00023033"/>
    </source>
</evidence>
<dbReference type="Gene3D" id="3.20.20.30">
    <property type="entry name" value="Luciferase-like domain"/>
    <property type="match status" value="1"/>
</dbReference>
<dbReference type="NCBIfam" id="TIGR03619">
    <property type="entry name" value="F420_Rv2161c"/>
    <property type="match status" value="1"/>
</dbReference>
<dbReference type="InterPro" id="IPR019921">
    <property type="entry name" value="Lucif-like_OxRdtase_Rv2161c"/>
</dbReference>
<evidence type="ECO:0000313" key="6">
    <source>
        <dbReference type="EMBL" id="GAA0245626.1"/>
    </source>
</evidence>
<keyword evidence="3" id="KW-0560">Oxidoreductase</keyword>